<organism evidence="2 3">
    <name type="scientific">Prorocentrum cordatum</name>
    <dbReference type="NCBI Taxonomy" id="2364126"/>
    <lineage>
        <taxon>Eukaryota</taxon>
        <taxon>Sar</taxon>
        <taxon>Alveolata</taxon>
        <taxon>Dinophyceae</taxon>
        <taxon>Prorocentrales</taxon>
        <taxon>Prorocentraceae</taxon>
        <taxon>Prorocentrum</taxon>
    </lineage>
</organism>
<evidence type="ECO:0000313" key="3">
    <source>
        <dbReference type="Proteomes" id="UP001189429"/>
    </source>
</evidence>
<name>A0ABN9T8L9_9DINO</name>
<feature type="transmembrane region" description="Helical" evidence="1">
    <location>
        <begin position="116"/>
        <end position="137"/>
    </location>
</feature>
<dbReference type="EMBL" id="CAUYUJ010014441">
    <property type="protein sequence ID" value="CAK0841251.1"/>
    <property type="molecule type" value="Genomic_DNA"/>
</dbReference>
<keyword evidence="1" id="KW-0472">Membrane</keyword>
<feature type="transmembrane region" description="Helical" evidence="1">
    <location>
        <begin position="144"/>
        <end position="165"/>
    </location>
</feature>
<accession>A0ABN9T8L9</accession>
<keyword evidence="1" id="KW-1133">Transmembrane helix</keyword>
<keyword evidence="3" id="KW-1185">Reference proteome</keyword>
<gene>
    <name evidence="2" type="ORF">PCOR1329_LOCUS36511</name>
</gene>
<comment type="caution">
    <text evidence="2">The sequence shown here is derived from an EMBL/GenBank/DDBJ whole genome shotgun (WGS) entry which is preliminary data.</text>
</comment>
<sequence>MPAIHHLLEQTQEGDVEKVREEMISAFATVGVVAALVLTMDKMSEKVDEEMDFDGDWLDCDRIACSEIHVVLSCVSFMCCVHAVAFTTCVVLWLSLTPPKATKDFFYTFPLSMVRPAEAMMVGMAAWALDQMFLAFVRHGTHVMMWLAIPAAGLTGHCLVMWWHMRKFAWHWPDPQYVRQPRTEPSEQPLIPPNNAS</sequence>
<keyword evidence="1" id="KW-0812">Transmembrane</keyword>
<feature type="transmembrane region" description="Helical" evidence="1">
    <location>
        <begin position="23"/>
        <end position="40"/>
    </location>
</feature>
<evidence type="ECO:0008006" key="4">
    <source>
        <dbReference type="Google" id="ProtNLM"/>
    </source>
</evidence>
<evidence type="ECO:0000256" key="1">
    <source>
        <dbReference type="SAM" id="Phobius"/>
    </source>
</evidence>
<feature type="transmembrane region" description="Helical" evidence="1">
    <location>
        <begin position="70"/>
        <end position="96"/>
    </location>
</feature>
<proteinExistence type="predicted"/>
<reference evidence="2" key="1">
    <citation type="submission" date="2023-10" db="EMBL/GenBank/DDBJ databases">
        <authorList>
            <person name="Chen Y."/>
            <person name="Shah S."/>
            <person name="Dougan E. K."/>
            <person name="Thang M."/>
            <person name="Chan C."/>
        </authorList>
    </citation>
    <scope>NUCLEOTIDE SEQUENCE [LARGE SCALE GENOMIC DNA]</scope>
</reference>
<evidence type="ECO:0000313" key="2">
    <source>
        <dbReference type="EMBL" id="CAK0841251.1"/>
    </source>
</evidence>
<dbReference type="Proteomes" id="UP001189429">
    <property type="component" value="Unassembled WGS sequence"/>
</dbReference>
<protein>
    <recommendedName>
        <fullName evidence="4">Transmembrane protein 107</fullName>
    </recommendedName>
</protein>